<feature type="compositionally biased region" description="Basic and acidic residues" evidence="1">
    <location>
        <begin position="213"/>
        <end position="251"/>
    </location>
</feature>
<comment type="caution">
    <text evidence="3">The sequence shown here is derived from an EMBL/GenBank/DDBJ whole genome shotgun (WGS) entry which is preliminary data.</text>
</comment>
<keyword evidence="4" id="KW-1185">Reference proteome</keyword>
<organism evidence="3 4">
    <name type="scientific">Mytilus galloprovincialis</name>
    <name type="common">Mediterranean mussel</name>
    <dbReference type="NCBI Taxonomy" id="29158"/>
    <lineage>
        <taxon>Eukaryota</taxon>
        <taxon>Metazoa</taxon>
        <taxon>Spiralia</taxon>
        <taxon>Lophotrochozoa</taxon>
        <taxon>Mollusca</taxon>
        <taxon>Bivalvia</taxon>
        <taxon>Autobranchia</taxon>
        <taxon>Pteriomorphia</taxon>
        <taxon>Mytilida</taxon>
        <taxon>Mytiloidea</taxon>
        <taxon>Mytilidae</taxon>
        <taxon>Mytilinae</taxon>
        <taxon>Mytilus</taxon>
    </lineage>
</organism>
<reference evidence="3" key="1">
    <citation type="submission" date="2018-11" db="EMBL/GenBank/DDBJ databases">
        <authorList>
            <person name="Alioto T."/>
            <person name="Alioto T."/>
        </authorList>
    </citation>
    <scope>NUCLEOTIDE SEQUENCE</scope>
</reference>
<evidence type="ECO:0000256" key="2">
    <source>
        <dbReference type="SAM" id="Phobius"/>
    </source>
</evidence>
<name>A0A8B6GCE2_MYTGA</name>
<dbReference type="EMBL" id="UYJE01008200">
    <property type="protein sequence ID" value="VDI61975.1"/>
    <property type="molecule type" value="Genomic_DNA"/>
</dbReference>
<evidence type="ECO:0000313" key="3">
    <source>
        <dbReference type="EMBL" id="VDI61975.1"/>
    </source>
</evidence>
<feature type="transmembrane region" description="Helical" evidence="2">
    <location>
        <begin position="46"/>
        <end position="73"/>
    </location>
</feature>
<dbReference type="AlphaFoldDB" id="A0A8B6GCE2"/>
<accession>A0A8B6GCE2</accession>
<keyword evidence="2" id="KW-0812">Transmembrane</keyword>
<gene>
    <name evidence="3" type="ORF">MGAL_10B043838</name>
</gene>
<protein>
    <submittedName>
        <fullName evidence="3">Uncharacterized protein</fullName>
    </submittedName>
</protein>
<proteinExistence type="predicted"/>
<evidence type="ECO:0000256" key="1">
    <source>
        <dbReference type="SAM" id="MobiDB-lite"/>
    </source>
</evidence>
<feature type="region of interest" description="Disordered" evidence="1">
    <location>
        <begin position="188"/>
        <end position="255"/>
    </location>
</feature>
<feature type="transmembrane region" description="Helical" evidence="2">
    <location>
        <begin position="21"/>
        <end position="40"/>
    </location>
</feature>
<evidence type="ECO:0000313" key="4">
    <source>
        <dbReference type="Proteomes" id="UP000596742"/>
    </source>
</evidence>
<feature type="compositionally biased region" description="Polar residues" evidence="1">
    <location>
        <begin position="196"/>
        <end position="209"/>
    </location>
</feature>
<sequence>MVQCILGTDLRRYKAVPYVMAYFKLSSAVNAGFIFFQLWNSGNRDVIVIVLMVFTGIDMGLDLIEMGLGFAGLSSDKIGKRQMVDFNYNNFTHEGLELEKKKLIVQLKEESISKDGMEFWAKAEKIQEQYEDPYRRSEYTSRKLFASFKKEAQTEFELKFWTKLEQMRGAYRYPEDEGFICEDIDEETEDKAEDVQTGTNSEQLESYNGQDEAGNKQDNFNKEQDEAGNKQDNFNKKQDKTMETEQDKQNKLAETTAINQDITQKAVELSSLMSLAQIHQKKDPTWKDISLKVKF</sequence>
<keyword evidence="2" id="KW-1133">Transmembrane helix</keyword>
<dbReference type="Proteomes" id="UP000596742">
    <property type="component" value="Unassembled WGS sequence"/>
</dbReference>
<keyword evidence="2" id="KW-0472">Membrane</keyword>